<dbReference type="Gene3D" id="1.10.10.10">
    <property type="entry name" value="Winged helix-like DNA-binding domain superfamily/Winged helix DNA-binding domain"/>
    <property type="match status" value="1"/>
</dbReference>
<keyword evidence="3" id="KW-0804">Transcription</keyword>
<sequence length="165" mass="18759">MNTKPTQLQQELKKKQAFQSPEIEAILNVLRTSDQLQNRLGKLFREYGLTSSQYNVLRILRGEGKPLPSLEIASRMVQVVPAITGLIDRLEKRGLVQRKRCQKDRRVVYVEITSEGITLLNEMDQPLRELHTELLGYLTESELNELNQLLVKARQNCCVGAGISG</sequence>
<gene>
    <name evidence="5" type="primary">mhqR_2</name>
    <name evidence="5" type="ORF">Enr10x_42360</name>
</gene>
<dbReference type="GO" id="GO:0003677">
    <property type="term" value="F:DNA binding"/>
    <property type="evidence" value="ECO:0007669"/>
    <property type="project" value="UniProtKB-KW"/>
</dbReference>
<dbReference type="SMART" id="SM00347">
    <property type="entry name" value="HTH_MARR"/>
    <property type="match status" value="1"/>
</dbReference>
<dbReference type="GO" id="GO:0003700">
    <property type="term" value="F:DNA-binding transcription factor activity"/>
    <property type="evidence" value="ECO:0007669"/>
    <property type="project" value="InterPro"/>
</dbReference>
<dbReference type="AlphaFoldDB" id="A0A518AAH9"/>
<evidence type="ECO:0000259" key="4">
    <source>
        <dbReference type="PROSITE" id="PS50995"/>
    </source>
</evidence>
<dbReference type="SUPFAM" id="SSF46785">
    <property type="entry name" value="Winged helix' DNA-binding domain"/>
    <property type="match status" value="1"/>
</dbReference>
<protein>
    <submittedName>
        <fullName evidence="5">HTH-type transcriptional regulator MhqR</fullName>
    </submittedName>
</protein>
<accession>A0A517QB80</accession>
<accession>A0A518AAH9</accession>
<organism evidence="5 6">
    <name type="scientific">Gimesia panareensis</name>
    <dbReference type="NCBI Taxonomy" id="2527978"/>
    <lineage>
        <taxon>Bacteria</taxon>
        <taxon>Pseudomonadati</taxon>
        <taxon>Planctomycetota</taxon>
        <taxon>Planctomycetia</taxon>
        <taxon>Planctomycetales</taxon>
        <taxon>Planctomycetaceae</taxon>
        <taxon>Gimesia</taxon>
    </lineage>
</organism>
<proteinExistence type="predicted"/>
<reference evidence="5 6" key="1">
    <citation type="submission" date="2019-03" db="EMBL/GenBank/DDBJ databases">
        <title>Deep-cultivation of Planctomycetes and their phenomic and genomic characterization uncovers novel biology.</title>
        <authorList>
            <person name="Wiegand S."/>
            <person name="Jogler M."/>
            <person name="Boedeker C."/>
            <person name="Pinto D."/>
            <person name="Vollmers J."/>
            <person name="Rivas-Marin E."/>
            <person name="Kohn T."/>
            <person name="Peeters S.H."/>
            <person name="Heuer A."/>
            <person name="Rast P."/>
            <person name="Oberbeckmann S."/>
            <person name="Bunk B."/>
            <person name="Jeske O."/>
            <person name="Meyerdierks A."/>
            <person name="Storesund J.E."/>
            <person name="Kallscheuer N."/>
            <person name="Luecker S."/>
            <person name="Lage O.M."/>
            <person name="Pohl T."/>
            <person name="Merkel B.J."/>
            <person name="Hornburger P."/>
            <person name="Mueller R.-W."/>
            <person name="Bruemmer F."/>
            <person name="Labrenz M."/>
            <person name="Spormann A.M."/>
            <person name="Op den Camp H."/>
            <person name="Overmann J."/>
            <person name="Amann R."/>
            <person name="Jetten M.S.M."/>
            <person name="Mascher T."/>
            <person name="Medema M.H."/>
            <person name="Devos D.P."/>
            <person name="Kaster A.-K."/>
            <person name="Ovreas L."/>
            <person name="Rohde M."/>
            <person name="Galperin M.Y."/>
            <person name="Jogler C."/>
        </authorList>
    </citation>
    <scope>NUCLEOTIDE SEQUENCE [LARGE SCALE GENOMIC DNA]</scope>
    <source>
        <strain evidence="5 6">Enr10</strain>
    </source>
</reference>
<dbReference type="InterPro" id="IPR023187">
    <property type="entry name" value="Tscrpt_reg_MarR-type_CS"/>
</dbReference>
<dbReference type="InterPro" id="IPR036390">
    <property type="entry name" value="WH_DNA-bd_sf"/>
</dbReference>
<dbReference type="InterPro" id="IPR039422">
    <property type="entry name" value="MarR/SlyA-like"/>
</dbReference>
<dbReference type="EMBL" id="CP037421">
    <property type="protein sequence ID" value="QDT28890.1"/>
    <property type="molecule type" value="Genomic_DNA"/>
</dbReference>
<keyword evidence="1" id="KW-0805">Transcription regulation</keyword>
<evidence type="ECO:0000313" key="5">
    <source>
        <dbReference type="EMBL" id="QDT28890.1"/>
    </source>
</evidence>
<evidence type="ECO:0000313" key="6">
    <source>
        <dbReference type="Proteomes" id="UP000315647"/>
    </source>
</evidence>
<feature type="domain" description="HTH marR-type" evidence="4">
    <location>
        <begin position="22"/>
        <end position="155"/>
    </location>
</feature>
<dbReference type="GO" id="GO:0006950">
    <property type="term" value="P:response to stress"/>
    <property type="evidence" value="ECO:0007669"/>
    <property type="project" value="TreeGrafter"/>
</dbReference>
<dbReference type="InterPro" id="IPR000835">
    <property type="entry name" value="HTH_MarR-typ"/>
</dbReference>
<dbReference type="PROSITE" id="PS01117">
    <property type="entry name" value="HTH_MARR_1"/>
    <property type="match status" value="1"/>
</dbReference>
<name>A0A518AAH9_9PLAN</name>
<dbReference type="PANTHER" id="PTHR33164">
    <property type="entry name" value="TRANSCRIPTIONAL REGULATOR, MARR FAMILY"/>
    <property type="match status" value="1"/>
</dbReference>
<dbReference type="InterPro" id="IPR036388">
    <property type="entry name" value="WH-like_DNA-bd_sf"/>
</dbReference>
<evidence type="ECO:0000256" key="3">
    <source>
        <dbReference type="ARBA" id="ARBA00023163"/>
    </source>
</evidence>
<dbReference type="Pfam" id="PF01047">
    <property type="entry name" value="MarR"/>
    <property type="match status" value="1"/>
</dbReference>
<dbReference type="PROSITE" id="PS50995">
    <property type="entry name" value="HTH_MARR_2"/>
    <property type="match status" value="1"/>
</dbReference>
<dbReference type="Proteomes" id="UP000315647">
    <property type="component" value="Chromosome"/>
</dbReference>
<evidence type="ECO:0000256" key="1">
    <source>
        <dbReference type="ARBA" id="ARBA00023015"/>
    </source>
</evidence>
<evidence type="ECO:0000256" key="2">
    <source>
        <dbReference type="ARBA" id="ARBA00023125"/>
    </source>
</evidence>
<dbReference type="PANTHER" id="PTHR33164:SF101">
    <property type="entry name" value="TRANSCRIPTIONAL REPRESSOR MPRA"/>
    <property type="match status" value="1"/>
</dbReference>
<dbReference type="RefSeq" id="WP_145112182.1">
    <property type="nucleotide sequence ID" value="NZ_CP036277.1"/>
</dbReference>
<keyword evidence="6" id="KW-1185">Reference proteome</keyword>
<keyword evidence="2" id="KW-0238">DNA-binding</keyword>